<reference evidence="2 3" key="1">
    <citation type="submission" date="2019-04" db="EMBL/GenBank/DDBJ databases">
        <title>Altererythrobacter aquimixticola sp. nov., isolated from sediment of junction between the ocean and a freshwater spring.</title>
        <authorList>
            <person name="Yoon J.-H."/>
        </authorList>
    </citation>
    <scope>NUCLEOTIDE SEQUENCE [LARGE SCALE GENOMIC DNA]</scope>
    <source>
        <strain evidence="2 3">SSKS-13</strain>
    </source>
</reference>
<dbReference type="Proteomes" id="UP000309389">
    <property type="component" value="Unassembled WGS sequence"/>
</dbReference>
<organism evidence="2 3">
    <name type="scientific">Alteraurantiacibacter aquimixticola</name>
    <dbReference type="NCBI Taxonomy" id="2489173"/>
    <lineage>
        <taxon>Bacteria</taxon>
        <taxon>Pseudomonadati</taxon>
        <taxon>Pseudomonadota</taxon>
        <taxon>Alphaproteobacteria</taxon>
        <taxon>Sphingomonadales</taxon>
        <taxon>Erythrobacteraceae</taxon>
        <taxon>Alteraurantiacibacter</taxon>
    </lineage>
</organism>
<proteinExistence type="predicted"/>
<feature type="chain" id="PRO_5020634494" evidence="1">
    <location>
        <begin position="23"/>
        <end position="282"/>
    </location>
</feature>
<dbReference type="OrthoDB" id="7390084at2"/>
<comment type="caution">
    <text evidence="2">The sequence shown here is derived from an EMBL/GenBank/DDBJ whole genome shotgun (WGS) entry which is preliminary data.</text>
</comment>
<sequence>MTVLRIAFAAGKTVLALGSALALSGCFMTPGQFTATMDVRQSGAFSFAYDGEIFMLALSDLAEMAEASEMNKPCYDEGSFEERPCTQVELNERRSEQDEEAAMMQAFLGGMDLSDPEAAGEFAAKLERQTGWNSVTYLGNGLFDVDFAISSRLTHDFAFPTLEDMPTGNVFVSASLRDEDRVRIAAPGFAAQGGNPFQAMMMTGMAAASAEAGSAKGGKGSQAATMPDMPQMEGTFRIVTDATILANNTDEGPQPAAGGQLLEWQIEPGTTAAPTALLVIEH</sequence>
<gene>
    <name evidence="2" type="ORF">E5222_05705</name>
</gene>
<evidence type="ECO:0000313" key="2">
    <source>
        <dbReference type="EMBL" id="TIX51932.1"/>
    </source>
</evidence>
<evidence type="ECO:0000256" key="1">
    <source>
        <dbReference type="SAM" id="SignalP"/>
    </source>
</evidence>
<dbReference type="AlphaFoldDB" id="A0A4T3F861"/>
<accession>A0A4T3F861</accession>
<keyword evidence="1" id="KW-0732">Signal</keyword>
<dbReference type="EMBL" id="SSHH01000001">
    <property type="protein sequence ID" value="TIX51932.1"/>
    <property type="molecule type" value="Genomic_DNA"/>
</dbReference>
<name>A0A4T3F861_9SPHN</name>
<keyword evidence="3" id="KW-1185">Reference proteome</keyword>
<evidence type="ECO:0000313" key="3">
    <source>
        <dbReference type="Proteomes" id="UP000309389"/>
    </source>
</evidence>
<feature type="signal peptide" evidence="1">
    <location>
        <begin position="1"/>
        <end position="22"/>
    </location>
</feature>
<dbReference type="PROSITE" id="PS51257">
    <property type="entry name" value="PROKAR_LIPOPROTEIN"/>
    <property type="match status" value="1"/>
</dbReference>
<dbReference type="RefSeq" id="WP_136692719.1">
    <property type="nucleotide sequence ID" value="NZ_SSHH01000001.1"/>
</dbReference>
<protein>
    <submittedName>
        <fullName evidence="2">Uncharacterized protein</fullName>
    </submittedName>
</protein>